<keyword evidence="3" id="KW-1185">Reference proteome</keyword>
<dbReference type="Proteomes" id="UP000184512">
    <property type="component" value="Unassembled WGS sequence"/>
</dbReference>
<proteinExistence type="predicted"/>
<dbReference type="InterPro" id="IPR007159">
    <property type="entry name" value="SpoVT-AbrB_dom"/>
</dbReference>
<feature type="domain" description="SpoVT-AbrB" evidence="1">
    <location>
        <begin position="7"/>
        <end position="52"/>
    </location>
</feature>
<dbReference type="OrthoDB" id="3268570at2"/>
<evidence type="ECO:0000313" key="2">
    <source>
        <dbReference type="EMBL" id="SHI62771.1"/>
    </source>
</evidence>
<dbReference type="InterPro" id="IPR037914">
    <property type="entry name" value="SpoVT-AbrB_sf"/>
</dbReference>
<dbReference type="RefSeq" id="WP_073186191.1">
    <property type="nucleotide sequence ID" value="NZ_FQZG01000010.1"/>
</dbReference>
<accession>A0A1M6CPK7</accession>
<dbReference type="Pfam" id="PF04014">
    <property type="entry name" value="MazE_antitoxin"/>
    <property type="match status" value="1"/>
</dbReference>
<dbReference type="GO" id="GO:0003677">
    <property type="term" value="F:DNA binding"/>
    <property type="evidence" value="ECO:0007669"/>
    <property type="project" value="InterPro"/>
</dbReference>
<dbReference type="SMART" id="SM00966">
    <property type="entry name" value="SpoVT_AbrB"/>
    <property type="match status" value="1"/>
</dbReference>
<protein>
    <recommendedName>
        <fullName evidence="1">SpoVT-AbrB domain-containing protein</fullName>
    </recommendedName>
</protein>
<name>A0A1M6CPK7_9ACTN</name>
<dbReference type="SUPFAM" id="SSF89447">
    <property type="entry name" value="AbrB/MazE/MraZ-like"/>
    <property type="match status" value="1"/>
</dbReference>
<sequence length="81" mass="8885">MSTTFSAPLGDRGRLVVPAELRARQGWKQGQPLLFVETPDGVVVMTREQAKASLRAQLAGESLVDELLAERRANAHREDDA</sequence>
<evidence type="ECO:0000313" key="3">
    <source>
        <dbReference type="Proteomes" id="UP000184512"/>
    </source>
</evidence>
<dbReference type="STRING" id="1123357.SAMN02745244_00727"/>
<evidence type="ECO:0000259" key="1">
    <source>
        <dbReference type="SMART" id="SM00966"/>
    </source>
</evidence>
<reference evidence="2 3" key="1">
    <citation type="submission" date="2016-11" db="EMBL/GenBank/DDBJ databases">
        <authorList>
            <person name="Jaros S."/>
            <person name="Januszkiewicz K."/>
            <person name="Wedrychowicz H."/>
        </authorList>
    </citation>
    <scope>NUCLEOTIDE SEQUENCE [LARGE SCALE GENOMIC DNA]</scope>
    <source>
        <strain evidence="2 3">DSM 12906</strain>
    </source>
</reference>
<dbReference type="EMBL" id="FQZG01000010">
    <property type="protein sequence ID" value="SHI62771.1"/>
    <property type="molecule type" value="Genomic_DNA"/>
</dbReference>
<organism evidence="2 3">
    <name type="scientific">Tessaracoccus bendigoensis DSM 12906</name>
    <dbReference type="NCBI Taxonomy" id="1123357"/>
    <lineage>
        <taxon>Bacteria</taxon>
        <taxon>Bacillati</taxon>
        <taxon>Actinomycetota</taxon>
        <taxon>Actinomycetes</taxon>
        <taxon>Propionibacteriales</taxon>
        <taxon>Propionibacteriaceae</taxon>
        <taxon>Tessaracoccus</taxon>
    </lineage>
</organism>
<dbReference type="AlphaFoldDB" id="A0A1M6CPK7"/>
<gene>
    <name evidence="2" type="ORF">SAMN02745244_00727</name>
</gene>